<keyword evidence="2" id="KW-1185">Reference proteome</keyword>
<dbReference type="AlphaFoldDB" id="A0A9P6MRS7"/>
<dbReference type="InterPro" id="IPR032675">
    <property type="entry name" value="LRR_dom_sf"/>
</dbReference>
<comment type="caution">
    <text evidence="1">The sequence shown here is derived from an EMBL/GenBank/DDBJ whole genome shotgun (WGS) entry which is preliminary data.</text>
</comment>
<accession>A0A9P6MRS7</accession>
<dbReference type="EMBL" id="JAAAID010001201">
    <property type="protein sequence ID" value="KAG0011142.1"/>
    <property type="molecule type" value="Genomic_DNA"/>
</dbReference>
<dbReference type="Gene3D" id="3.80.10.10">
    <property type="entry name" value="Ribonuclease Inhibitor"/>
    <property type="match status" value="1"/>
</dbReference>
<proteinExistence type="predicted"/>
<organism evidence="1 2">
    <name type="scientific">Entomortierella chlamydospora</name>
    <dbReference type="NCBI Taxonomy" id="101097"/>
    <lineage>
        <taxon>Eukaryota</taxon>
        <taxon>Fungi</taxon>
        <taxon>Fungi incertae sedis</taxon>
        <taxon>Mucoromycota</taxon>
        <taxon>Mortierellomycotina</taxon>
        <taxon>Mortierellomycetes</taxon>
        <taxon>Mortierellales</taxon>
        <taxon>Mortierellaceae</taxon>
        <taxon>Entomortierella</taxon>
    </lineage>
</organism>
<gene>
    <name evidence="1" type="ORF">BGZ80_000919</name>
</gene>
<name>A0A9P6MRS7_9FUNG</name>
<reference evidence="1" key="1">
    <citation type="journal article" date="2020" name="Fungal Divers.">
        <title>Resolving the Mortierellaceae phylogeny through synthesis of multi-gene phylogenetics and phylogenomics.</title>
        <authorList>
            <person name="Vandepol N."/>
            <person name="Liber J."/>
            <person name="Desiro A."/>
            <person name="Na H."/>
            <person name="Kennedy M."/>
            <person name="Barry K."/>
            <person name="Grigoriev I.V."/>
            <person name="Miller A.N."/>
            <person name="O'Donnell K."/>
            <person name="Stajich J.E."/>
            <person name="Bonito G."/>
        </authorList>
    </citation>
    <scope>NUCLEOTIDE SEQUENCE</scope>
    <source>
        <strain evidence="1">NRRL 2769</strain>
    </source>
</reference>
<dbReference type="Proteomes" id="UP000703661">
    <property type="component" value="Unassembled WGS sequence"/>
</dbReference>
<evidence type="ECO:0000313" key="1">
    <source>
        <dbReference type="EMBL" id="KAG0011142.1"/>
    </source>
</evidence>
<sequence length="287" mass="32682">MDRPLTIQIDGLRLHLLAFKLKELSSVRCTRFPPNVLPSQISSTTGGQDYYLTEIQNVVKTQEDVTSIWGCEPDQIMALGLDPGQASSVVKFAELYGEKLNGGDEDTDLGKSHNVSTTTQPPVAFHNLAVKQNAVYQPTFKYRHWLEDKKMDDKPGDMTESIHFFAVKTPVLKRISKNSTNLQNLSHRNTNYYANISKVLDLAQLATHLQSLSVETLTSGCTFEERLIHTVERHQGLEKLELHNREFAYEPFLRLTRACRRLRSLTIETKFPKLDTQVNFATSRIFK</sequence>
<protein>
    <submittedName>
        <fullName evidence="1">Uncharacterized protein</fullName>
    </submittedName>
</protein>
<evidence type="ECO:0000313" key="2">
    <source>
        <dbReference type="Proteomes" id="UP000703661"/>
    </source>
</evidence>